<proteinExistence type="predicted"/>
<dbReference type="EMBL" id="JAULUE010000001">
    <property type="protein sequence ID" value="KAK5931730.1"/>
    <property type="molecule type" value="Genomic_DNA"/>
</dbReference>
<protein>
    <submittedName>
        <fullName evidence="1">Uncharacterized protein</fullName>
    </submittedName>
</protein>
<reference evidence="1 2" key="1">
    <citation type="journal article" date="2023" name="Mol. Biol. Evol.">
        <title>Genomics of Secondarily Temperate Adaptation in the Only Non-Antarctic Icefish.</title>
        <authorList>
            <person name="Rivera-Colon A.G."/>
            <person name="Rayamajhi N."/>
            <person name="Minhas B.F."/>
            <person name="Madrigal G."/>
            <person name="Bilyk K.T."/>
            <person name="Yoon V."/>
            <person name="Hune M."/>
            <person name="Gregory S."/>
            <person name="Cheng C.H.C."/>
            <person name="Catchen J.M."/>
        </authorList>
    </citation>
    <scope>NUCLEOTIDE SEQUENCE [LARGE SCALE GENOMIC DNA]</scope>
    <source>
        <strain evidence="1">JC2023a</strain>
    </source>
</reference>
<name>A0AAN8DZP4_9TELE</name>
<keyword evidence="2" id="KW-1185">Reference proteome</keyword>
<dbReference type="AlphaFoldDB" id="A0AAN8DZP4"/>
<accession>A0AAN8DZP4</accession>
<organism evidence="1 2">
    <name type="scientific">Champsocephalus esox</name>
    <name type="common">pike icefish</name>
    <dbReference type="NCBI Taxonomy" id="159716"/>
    <lineage>
        <taxon>Eukaryota</taxon>
        <taxon>Metazoa</taxon>
        <taxon>Chordata</taxon>
        <taxon>Craniata</taxon>
        <taxon>Vertebrata</taxon>
        <taxon>Euteleostomi</taxon>
        <taxon>Actinopterygii</taxon>
        <taxon>Neopterygii</taxon>
        <taxon>Teleostei</taxon>
        <taxon>Neoteleostei</taxon>
        <taxon>Acanthomorphata</taxon>
        <taxon>Eupercaria</taxon>
        <taxon>Perciformes</taxon>
        <taxon>Notothenioidei</taxon>
        <taxon>Channichthyidae</taxon>
        <taxon>Champsocephalus</taxon>
    </lineage>
</organism>
<evidence type="ECO:0000313" key="1">
    <source>
        <dbReference type="EMBL" id="KAK5931730.1"/>
    </source>
</evidence>
<gene>
    <name evidence="1" type="ORF">CesoFtcFv8_000024</name>
</gene>
<evidence type="ECO:0000313" key="2">
    <source>
        <dbReference type="Proteomes" id="UP001335648"/>
    </source>
</evidence>
<dbReference type="Proteomes" id="UP001335648">
    <property type="component" value="Unassembled WGS sequence"/>
</dbReference>
<sequence>MAFERRQSAADSLTLSCPGLSAPGLSDAAGQYRLLSGLQLASEPIRNRTCRGETDHWPDTTHIHQHPPLTALLKGPLGAKVSCQADL</sequence>
<comment type="caution">
    <text evidence="1">The sequence shown here is derived from an EMBL/GenBank/DDBJ whole genome shotgun (WGS) entry which is preliminary data.</text>
</comment>